<proteinExistence type="inferred from homology"/>
<evidence type="ECO:0000313" key="6">
    <source>
        <dbReference type="EMBL" id="NIJ64990.1"/>
    </source>
</evidence>
<gene>
    <name evidence="6" type="ORF">FHR20_001921</name>
</gene>
<dbReference type="PANTHER" id="PTHR30126">
    <property type="entry name" value="HTH-TYPE TRANSCRIPTIONAL REGULATOR"/>
    <property type="match status" value="1"/>
</dbReference>
<keyword evidence="3 6" id="KW-0238">DNA-binding</keyword>
<reference evidence="6 7" key="1">
    <citation type="submission" date="2020-03" db="EMBL/GenBank/DDBJ databases">
        <title>Genomic Encyclopedia of Type Strains, Phase IV (KMG-IV): sequencing the most valuable type-strain genomes for metagenomic binning, comparative biology and taxonomic classification.</title>
        <authorList>
            <person name="Goeker M."/>
        </authorList>
    </citation>
    <scope>NUCLEOTIDE SEQUENCE [LARGE SCALE GENOMIC DNA]</scope>
    <source>
        <strain evidence="6 7">DSM 4733</strain>
    </source>
</reference>
<evidence type="ECO:0000256" key="1">
    <source>
        <dbReference type="ARBA" id="ARBA00009437"/>
    </source>
</evidence>
<evidence type="ECO:0000256" key="4">
    <source>
        <dbReference type="ARBA" id="ARBA00023163"/>
    </source>
</evidence>
<dbReference type="AlphaFoldDB" id="A0A7X5UZV9"/>
<dbReference type="InterPro" id="IPR036390">
    <property type="entry name" value="WH_DNA-bd_sf"/>
</dbReference>
<comment type="caution">
    <text evidence="6">The sequence shown here is derived from an EMBL/GenBank/DDBJ whole genome shotgun (WGS) entry which is preliminary data.</text>
</comment>
<dbReference type="Pfam" id="PF00126">
    <property type="entry name" value="HTH_1"/>
    <property type="match status" value="1"/>
</dbReference>
<evidence type="ECO:0000259" key="5">
    <source>
        <dbReference type="PROSITE" id="PS50931"/>
    </source>
</evidence>
<dbReference type="Proteomes" id="UP000564677">
    <property type="component" value="Unassembled WGS sequence"/>
</dbReference>
<dbReference type="RefSeq" id="WP_167299279.1">
    <property type="nucleotide sequence ID" value="NZ_JAASQV010000001.1"/>
</dbReference>
<dbReference type="GO" id="GO:0000976">
    <property type="term" value="F:transcription cis-regulatory region binding"/>
    <property type="evidence" value="ECO:0007669"/>
    <property type="project" value="TreeGrafter"/>
</dbReference>
<accession>A0A7X5UZV9</accession>
<dbReference type="Gene3D" id="1.10.10.10">
    <property type="entry name" value="Winged helix-like DNA-binding domain superfamily/Winged helix DNA-binding domain"/>
    <property type="match status" value="1"/>
</dbReference>
<dbReference type="FunFam" id="1.10.10.10:FF:000001">
    <property type="entry name" value="LysR family transcriptional regulator"/>
    <property type="match status" value="1"/>
</dbReference>
<keyword evidence="2" id="KW-0805">Transcription regulation</keyword>
<sequence>MIESITLDQMRTLVAAIDEGSFSAAGRKIGRAQSVVSQTISGLETQLKVALFERIGRYPVPTEAGTALAEEARAVLRQAGQFRARARDLASGVEPEVSIALDVMFPIEIFTRAVSGFEANFPDTVLRVHVESLGAVIQPVLDRRSAFAVSGTVPLFSPELQPERLLAIRLALVASPDHPLARASDPLSAEQLSVHTQLVLSDRSELSQGRQFGVLAPRAWRLADLGAKHAFLKAGLGWGSMPLWMIQADLAAGRLVELRTESDVWPEGDQMAMHALHRRDAPPGPAGRWLIAHLREQVQKCESGGSHASI</sequence>
<evidence type="ECO:0000256" key="3">
    <source>
        <dbReference type="ARBA" id="ARBA00023125"/>
    </source>
</evidence>
<evidence type="ECO:0000256" key="2">
    <source>
        <dbReference type="ARBA" id="ARBA00023015"/>
    </source>
</evidence>
<dbReference type="InterPro" id="IPR005119">
    <property type="entry name" value="LysR_subst-bd"/>
</dbReference>
<feature type="domain" description="HTH lysR-type" evidence="5">
    <location>
        <begin position="5"/>
        <end position="62"/>
    </location>
</feature>
<dbReference type="SUPFAM" id="SSF53850">
    <property type="entry name" value="Periplasmic binding protein-like II"/>
    <property type="match status" value="1"/>
</dbReference>
<keyword evidence="7" id="KW-1185">Reference proteome</keyword>
<dbReference type="PANTHER" id="PTHR30126:SF91">
    <property type="entry name" value="LYSR FAMILY TRANSCRIPTIONAL REGULATOR"/>
    <property type="match status" value="1"/>
</dbReference>
<dbReference type="InterPro" id="IPR000847">
    <property type="entry name" value="LysR_HTH_N"/>
</dbReference>
<dbReference type="Pfam" id="PF03466">
    <property type="entry name" value="LysR_substrate"/>
    <property type="match status" value="1"/>
</dbReference>
<dbReference type="SUPFAM" id="SSF46785">
    <property type="entry name" value="Winged helix' DNA-binding domain"/>
    <property type="match status" value="1"/>
</dbReference>
<name>A0A7X5UZV9_9SPHN</name>
<comment type="similarity">
    <text evidence="1">Belongs to the LysR transcriptional regulatory family.</text>
</comment>
<protein>
    <submittedName>
        <fullName evidence="6">DNA-binding transcriptional LysR family regulator</fullName>
    </submittedName>
</protein>
<keyword evidence="4" id="KW-0804">Transcription</keyword>
<dbReference type="Gene3D" id="3.40.190.290">
    <property type="match status" value="1"/>
</dbReference>
<evidence type="ECO:0000313" key="7">
    <source>
        <dbReference type="Proteomes" id="UP000564677"/>
    </source>
</evidence>
<organism evidence="6 7">
    <name type="scientific">Sphingomonas leidyi</name>
    <dbReference type="NCBI Taxonomy" id="68569"/>
    <lineage>
        <taxon>Bacteria</taxon>
        <taxon>Pseudomonadati</taxon>
        <taxon>Pseudomonadota</taxon>
        <taxon>Alphaproteobacteria</taxon>
        <taxon>Sphingomonadales</taxon>
        <taxon>Sphingomonadaceae</taxon>
        <taxon>Sphingomonas</taxon>
    </lineage>
</organism>
<dbReference type="GO" id="GO:0003700">
    <property type="term" value="F:DNA-binding transcription factor activity"/>
    <property type="evidence" value="ECO:0007669"/>
    <property type="project" value="InterPro"/>
</dbReference>
<dbReference type="PROSITE" id="PS50931">
    <property type="entry name" value="HTH_LYSR"/>
    <property type="match status" value="1"/>
</dbReference>
<dbReference type="InterPro" id="IPR036388">
    <property type="entry name" value="WH-like_DNA-bd_sf"/>
</dbReference>
<dbReference type="EMBL" id="JAASQV010000001">
    <property type="protein sequence ID" value="NIJ64990.1"/>
    <property type="molecule type" value="Genomic_DNA"/>
</dbReference>